<organism evidence="1 2">
    <name type="scientific">Canavalia gladiata</name>
    <name type="common">Sword bean</name>
    <name type="synonym">Dolichos gladiatus</name>
    <dbReference type="NCBI Taxonomy" id="3824"/>
    <lineage>
        <taxon>Eukaryota</taxon>
        <taxon>Viridiplantae</taxon>
        <taxon>Streptophyta</taxon>
        <taxon>Embryophyta</taxon>
        <taxon>Tracheophyta</taxon>
        <taxon>Spermatophyta</taxon>
        <taxon>Magnoliopsida</taxon>
        <taxon>eudicotyledons</taxon>
        <taxon>Gunneridae</taxon>
        <taxon>Pentapetalae</taxon>
        <taxon>rosids</taxon>
        <taxon>fabids</taxon>
        <taxon>Fabales</taxon>
        <taxon>Fabaceae</taxon>
        <taxon>Papilionoideae</taxon>
        <taxon>50 kb inversion clade</taxon>
        <taxon>NPAAA clade</taxon>
        <taxon>indigoferoid/millettioid clade</taxon>
        <taxon>Phaseoleae</taxon>
        <taxon>Canavalia</taxon>
    </lineage>
</organism>
<proteinExistence type="predicted"/>
<accession>A0AAN9N347</accession>
<evidence type="ECO:0000313" key="2">
    <source>
        <dbReference type="Proteomes" id="UP001367508"/>
    </source>
</evidence>
<evidence type="ECO:0000313" key="1">
    <source>
        <dbReference type="EMBL" id="KAK7362378.1"/>
    </source>
</evidence>
<reference evidence="1 2" key="1">
    <citation type="submission" date="2024-01" db="EMBL/GenBank/DDBJ databases">
        <title>The genomes of 5 underutilized Papilionoideae crops provide insights into root nodulation and disease resistanc.</title>
        <authorList>
            <person name="Jiang F."/>
        </authorList>
    </citation>
    <scope>NUCLEOTIDE SEQUENCE [LARGE SCALE GENOMIC DNA]</scope>
    <source>
        <strain evidence="1">LVBAO_FW01</strain>
        <tissue evidence="1">Leaves</tissue>
    </source>
</reference>
<comment type="caution">
    <text evidence="1">The sequence shown here is derived from an EMBL/GenBank/DDBJ whole genome shotgun (WGS) entry which is preliminary data.</text>
</comment>
<dbReference type="AlphaFoldDB" id="A0AAN9N347"/>
<gene>
    <name evidence="1" type="ORF">VNO77_04489</name>
</gene>
<dbReference type="EMBL" id="JAYMYQ010000001">
    <property type="protein sequence ID" value="KAK7362378.1"/>
    <property type="molecule type" value="Genomic_DNA"/>
</dbReference>
<name>A0AAN9N347_CANGL</name>
<keyword evidence="2" id="KW-1185">Reference proteome</keyword>
<protein>
    <submittedName>
        <fullName evidence="1">Uncharacterized protein</fullName>
    </submittedName>
</protein>
<sequence>MCYTPNISANDHSHRLHALRWQHLDNLVPIQIWTHSYLLRNDAAGLVCTRESGILHGYSSPRLGQLHWALVGSTHANRWLGPICVVSYALGWQETKLSLQIMIPGHASSGWVLGLSRPPILLIAF</sequence>
<dbReference type="Proteomes" id="UP001367508">
    <property type="component" value="Unassembled WGS sequence"/>
</dbReference>